<sequence>MKKFCLIFAVFLILVVSGCGKDDEMSKKDIVQRASDVAVEYIRVKEDKDFVVKDAEFSSATNSSIVFVYGYYKPEKDKEVVLMVDSADDYKITGVGSN</sequence>
<evidence type="ECO:0000313" key="2">
    <source>
        <dbReference type="EMBL" id="QJX80014.1"/>
    </source>
</evidence>
<feature type="signal peptide" evidence="1">
    <location>
        <begin position="1"/>
        <end position="21"/>
    </location>
</feature>
<accession>A0A6M6E2X9</accession>
<dbReference type="EMBL" id="CP045273">
    <property type="protein sequence ID" value="QJX80014.1"/>
    <property type="molecule type" value="Genomic_DNA"/>
</dbReference>
<geneLocation type="plasmid" evidence="3">
    <name>pfdu301a</name>
</geneLocation>
<dbReference type="PROSITE" id="PS51257">
    <property type="entry name" value="PROKAR_LIPOPROTEIN"/>
    <property type="match status" value="1"/>
</dbReference>
<keyword evidence="1" id="KW-0732">Signal</keyword>
<evidence type="ECO:0000313" key="3">
    <source>
        <dbReference type="Proteomes" id="UP000501076"/>
    </source>
</evidence>
<protein>
    <submittedName>
        <fullName evidence="2">Uncharacterized protein</fullName>
    </submittedName>
</protein>
<keyword evidence="2" id="KW-0614">Plasmid</keyword>
<gene>
    <name evidence="2" type="ORF">FDZ14_28330</name>
</gene>
<dbReference type="RefSeq" id="WP_171777998.1">
    <property type="nucleotide sequence ID" value="NZ_CP045273.1"/>
</dbReference>
<dbReference type="AlphaFoldDB" id="A0A6M6E2X9"/>
<feature type="chain" id="PRO_5038798882" evidence="1">
    <location>
        <begin position="22"/>
        <end position="98"/>
    </location>
</feature>
<evidence type="ECO:0000256" key="1">
    <source>
        <dbReference type="SAM" id="SignalP"/>
    </source>
</evidence>
<reference evidence="2 3" key="1">
    <citation type="submission" date="2019-10" db="EMBL/GenBank/DDBJ databases">
        <title>Complete genome sequences for adaption low water activity.</title>
        <authorList>
            <person name="Zhao L."/>
            <person name="Zhong J."/>
        </authorList>
    </citation>
    <scope>NUCLEOTIDE SEQUENCE [LARGE SCALE GENOMIC DNA]</scope>
    <source>
        <strain evidence="2 3">FDU301</strain>
        <plasmid evidence="3">pfdu301a</plasmid>
    </source>
</reference>
<dbReference type="Proteomes" id="UP000501076">
    <property type="component" value="Plasmid pFDU301A"/>
</dbReference>
<name>A0A6M6E2X9_PRIMG</name>
<proteinExistence type="predicted"/>
<organism evidence="2 3">
    <name type="scientific">Priestia megaterium</name>
    <name type="common">Bacillus megaterium</name>
    <dbReference type="NCBI Taxonomy" id="1404"/>
    <lineage>
        <taxon>Bacteria</taxon>
        <taxon>Bacillati</taxon>
        <taxon>Bacillota</taxon>
        <taxon>Bacilli</taxon>
        <taxon>Bacillales</taxon>
        <taxon>Bacillaceae</taxon>
        <taxon>Priestia</taxon>
    </lineage>
</organism>